<dbReference type="OrthoDB" id="1747743at2759"/>
<dbReference type="PANTHER" id="PTHR35046">
    <property type="entry name" value="ZINC KNUCKLE (CCHC-TYPE) FAMILY PROTEIN"/>
    <property type="match status" value="1"/>
</dbReference>
<evidence type="ECO:0000313" key="2">
    <source>
        <dbReference type="Proteomes" id="UP000257109"/>
    </source>
</evidence>
<dbReference type="AlphaFoldDB" id="A0A371G821"/>
<reference evidence="1" key="1">
    <citation type="submission" date="2018-05" db="EMBL/GenBank/DDBJ databases">
        <title>Draft genome of Mucuna pruriens seed.</title>
        <authorList>
            <person name="Nnadi N.E."/>
            <person name="Vos R."/>
            <person name="Hasami M.H."/>
            <person name="Devisetty U.K."/>
            <person name="Aguiy J.C."/>
        </authorList>
    </citation>
    <scope>NUCLEOTIDE SEQUENCE [LARGE SCALE GENOMIC DNA]</scope>
    <source>
        <strain evidence="1">JCA_2017</strain>
    </source>
</reference>
<dbReference type="EMBL" id="QJKJ01006445">
    <property type="protein sequence ID" value="RDX86699.1"/>
    <property type="molecule type" value="Genomic_DNA"/>
</dbReference>
<sequence length="114" mass="13361">MSLSRLVEKLALPTLPHPKPYKLKWLSEKGELVVNRKVSLAITLGSYKDNILYVVVSMEATHIFLVRPWQFDRKVTYDGVIPKPLSPREICKDQIKMRIKREEERKEKKDSRKG</sequence>
<dbReference type="PANTHER" id="PTHR35046:SF9">
    <property type="entry name" value="RNA-DIRECTED DNA POLYMERASE"/>
    <property type="match status" value="1"/>
</dbReference>
<protein>
    <submittedName>
        <fullName evidence="1">Uncharacterized protein</fullName>
    </submittedName>
</protein>
<gene>
    <name evidence="1" type="ORF">CR513_31941</name>
</gene>
<feature type="non-terminal residue" evidence="1">
    <location>
        <position position="1"/>
    </location>
</feature>
<evidence type="ECO:0000313" key="1">
    <source>
        <dbReference type="EMBL" id="RDX86699.1"/>
    </source>
</evidence>
<accession>A0A371G821</accession>
<keyword evidence="2" id="KW-1185">Reference proteome</keyword>
<dbReference type="Proteomes" id="UP000257109">
    <property type="component" value="Unassembled WGS sequence"/>
</dbReference>
<organism evidence="1 2">
    <name type="scientific">Mucuna pruriens</name>
    <name type="common">Velvet bean</name>
    <name type="synonym">Dolichos pruriens</name>
    <dbReference type="NCBI Taxonomy" id="157652"/>
    <lineage>
        <taxon>Eukaryota</taxon>
        <taxon>Viridiplantae</taxon>
        <taxon>Streptophyta</taxon>
        <taxon>Embryophyta</taxon>
        <taxon>Tracheophyta</taxon>
        <taxon>Spermatophyta</taxon>
        <taxon>Magnoliopsida</taxon>
        <taxon>eudicotyledons</taxon>
        <taxon>Gunneridae</taxon>
        <taxon>Pentapetalae</taxon>
        <taxon>rosids</taxon>
        <taxon>fabids</taxon>
        <taxon>Fabales</taxon>
        <taxon>Fabaceae</taxon>
        <taxon>Papilionoideae</taxon>
        <taxon>50 kb inversion clade</taxon>
        <taxon>NPAAA clade</taxon>
        <taxon>indigoferoid/millettioid clade</taxon>
        <taxon>Phaseoleae</taxon>
        <taxon>Mucuna</taxon>
    </lineage>
</organism>
<comment type="caution">
    <text evidence="1">The sequence shown here is derived from an EMBL/GenBank/DDBJ whole genome shotgun (WGS) entry which is preliminary data.</text>
</comment>
<proteinExistence type="predicted"/>
<name>A0A371G821_MUCPR</name>